<dbReference type="EMBL" id="JBHTHX010002483">
    <property type="protein sequence ID" value="MFD0890501.1"/>
    <property type="molecule type" value="Genomic_DNA"/>
</dbReference>
<reference evidence="2" key="1">
    <citation type="journal article" date="2019" name="Int. J. Syst. Evol. Microbiol.">
        <title>The Global Catalogue of Microorganisms (GCM) 10K type strain sequencing project: providing services to taxonomists for standard genome sequencing and annotation.</title>
        <authorList>
            <consortium name="The Broad Institute Genomics Platform"/>
            <consortium name="The Broad Institute Genome Sequencing Center for Infectious Disease"/>
            <person name="Wu L."/>
            <person name="Ma J."/>
        </authorList>
    </citation>
    <scope>NUCLEOTIDE SEQUENCE [LARGE SCALE GENOMIC DNA]</scope>
    <source>
        <strain evidence="2">CCUG 62974</strain>
    </source>
</reference>
<proteinExistence type="predicted"/>
<sequence length="174" mass="18388">SPSGTTAEAGAGRFSADPDPCSLLEAAQVRAFGPTSAPVSAEAKGDDEAYCSWFDSGGPSLRVQFTRKSPTSGKTASEVAHAFFAAERVKTKADEGTSPFGWVGPLRDVKRVGAEAFGYDVGSLDRVTTVVRLRISNLLVEVSLSEEAKRVSPELRAKGLRAARLVAEELNGRD</sequence>
<evidence type="ECO:0000313" key="1">
    <source>
        <dbReference type="EMBL" id="MFD0890501.1"/>
    </source>
</evidence>
<dbReference type="Proteomes" id="UP001597024">
    <property type="component" value="Unassembled WGS sequence"/>
</dbReference>
<feature type="non-terminal residue" evidence="1">
    <location>
        <position position="1"/>
    </location>
</feature>
<evidence type="ECO:0008006" key="3">
    <source>
        <dbReference type="Google" id="ProtNLM"/>
    </source>
</evidence>
<evidence type="ECO:0000313" key="2">
    <source>
        <dbReference type="Proteomes" id="UP001597024"/>
    </source>
</evidence>
<protein>
    <recommendedName>
        <fullName evidence="3">DUF3558 domain-containing protein</fullName>
    </recommendedName>
</protein>
<keyword evidence="2" id="KW-1185">Reference proteome</keyword>
<comment type="caution">
    <text evidence="1">The sequence shown here is derived from an EMBL/GenBank/DDBJ whole genome shotgun (WGS) entry which is preliminary data.</text>
</comment>
<accession>A0ABW3E373</accession>
<name>A0ABW3E373_9ACTN</name>
<organism evidence="1 2">
    <name type="scientific">Streptosporangium algeriense</name>
    <dbReference type="NCBI Taxonomy" id="1682748"/>
    <lineage>
        <taxon>Bacteria</taxon>
        <taxon>Bacillati</taxon>
        <taxon>Actinomycetota</taxon>
        <taxon>Actinomycetes</taxon>
        <taxon>Streptosporangiales</taxon>
        <taxon>Streptosporangiaceae</taxon>
        <taxon>Streptosporangium</taxon>
    </lineage>
</organism>
<gene>
    <name evidence="1" type="ORF">ACFQ08_38665</name>
</gene>